<gene>
    <name evidence="2" type="ORF">AB9R89_13520</name>
</gene>
<dbReference type="Proteomes" id="UP001610706">
    <property type="component" value="Unassembled WGS sequence"/>
</dbReference>
<comment type="caution">
    <text evidence="2">The sequence shown here is derived from an EMBL/GenBank/DDBJ whole genome shotgun (WGS) entry which is preliminary data.</text>
</comment>
<sequence>MTKSKKGLNPVQVQAPQSAHHGNGTTECNSNTAYQPAKAATKTERAYMLILSCPDGVTEGDILRLCRLSSGRNYPSKIERTLSIRLHREDIPNPDGIDTHFRYSITNRTDAERVADLIDKMRQRRKAQPLSPQERAALIACYPEQATAAA</sequence>
<dbReference type="RefSeq" id="WP_395545813.1">
    <property type="nucleotide sequence ID" value="NZ_CP166302.1"/>
</dbReference>
<evidence type="ECO:0000313" key="2">
    <source>
        <dbReference type="EMBL" id="MFH7566341.1"/>
    </source>
</evidence>
<evidence type="ECO:0000256" key="1">
    <source>
        <dbReference type="SAM" id="MobiDB-lite"/>
    </source>
</evidence>
<evidence type="ECO:0000313" key="3">
    <source>
        <dbReference type="Proteomes" id="UP001610706"/>
    </source>
</evidence>
<name>A0ABW7P4X0_9GAMM</name>
<accession>A0ABW7P4X0</accession>
<protein>
    <submittedName>
        <fullName evidence="2">Uncharacterized protein</fullName>
    </submittedName>
</protein>
<dbReference type="EMBL" id="JBGFTR010000025">
    <property type="protein sequence ID" value="MFH7566341.1"/>
    <property type="molecule type" value="Genomic_DNA"/>
</dbReference>
<keyword evidence="3" id="KW-1185">Reference proteome</keyword>
<feature type="region of interest" description="Disordered" evidence="1">
    <location>
        <begin position="1"/>
        <end position="31"/>
    </location>
</feature>
<reference evidence="2 3" key="1">
    <citation type="submission" date="2024-08" db="EMBL/GenBank/DDBJ databases">
        <title>Oceanimonas smirnovii Genome sequencing and assembly.</title>
        <authorList>
            <person name="Tang B."/>
        </authorList>
    </citation>
    <scope>NUCLEOTIDE SEQUENCE [LARGE SCALE GENOMIC DNA]</scope>
    <source>
        <strain evidence="2 3">OS2020-119</strain>
    </source>
</reference>
<proteinExistence type="predicted"/>
<organism evidence="2 3">
    <name type="scientific">Oceanimonas smirnovii</name>
    <dbReference type="NCBI Taxonomy" id="264574"/>
    <lineage>
        <taxon>Bacteria</taxon>
        <taxon>Pseudomonadati</taxon>
        <taxon>Pseudomonadota</taxon>
        <taxon>Gammaproteobacteria</taxon>
        <taxon>Aeromonadales</taxon>
        <taxon>Aeromonadaceae</taxon>
        <taxon>Oceanimonas</taxon>
    </lineage>
</organism>